<evidence type="ECO:0000313" key="1">
    <source>
        <dbReference type="EMBL" id="CAJ1965751.1"/>
    </source>
</evidence>
<name>A0AAD2G7M6_9STRA</name>
<gene>
    <name evidence="1" type="ORF">CYCCA115_LOCUS21343</name>
</gene>
<evidence type="ECO:0000313" key="2">
    <source>
        <dbReference type="Proteomes" id="UP001295423"/>
    </source>
</evidence>
<organism evidence="1 2">
    <name type="scientific">Cylindrotheca closterium</name>
    <dbReference type="NCBI Taxonomy" id="2856"/>
    <lineage>
        <taxon>Eukaryota</taxon>
        <taxon>Sar</taxon>
        <taxon>Stramenopiles</taxon>
        <taxon>Ochrophyta</taxon>
        <taxon>Bacillariophyta</taxon>
        <taxon>Bacillariophyceae</taxon>
        <taxon>Bacillariophycidae</taxon>
        <taxon>Bacillariales</taxon>
        <taxon>Bacillariaceae</taxon>
        <taxon>Cylindrotheca</taxon>
    </lineage>
</organism>
<reference evidence="1" key="1">
    <citation type="submission" date="2023-08" db="EMBL/GenBank/DDBJ databases">
        <authorList>
            <person name="Audoor S."/>
            <person name="Bilcke G."/>
        </authorList>
    </citation>
    <scope>NUCLEOTIDE SEQUENCE</scope>
</reference>
<protein>
    <submittedName>
        <fullName evidence="1">Uncharacterized protein</fullName>
    </submittedName>
</protein>
<dbReference type="AlphaFoldDB" id="A0AAD2G7M6"/>
<comment type="caution">
    <text evidence="1">The sequence shown here is derived from an EMBL/GenBank/DDBJ whole genome shotgun (WGS) entry which is preliminary data.</text>
</comment>
<feature type="non-terminal residue" evidence="1">
    <location>
        <position position="1"/>
    </location>
</feature>
<sequence>MKATINSRATLDRTAYSLSKCFDFAPLIIIFTVGKSAPFRNQLLLQVDYSCLLRIRRNLTPIRRFDAHSFEDFSPMLE</sequence>
<proteinExistence type="predicted"/>
<keyword evidence="2" id="KW-1185">Reference proteome</keyword>
<dbReference type="EMBL" id="CAKOGP040002224">
    <property type="protein sequence ID" value="CAJ1965751.1"/>
    <property type="molecule type" value="Genomic_DNA"/>
</dbReference>
<accession>A0AAD2G7M6</accession>
<dbReference type="Proteomes" id="UP001295423">
    <property type="component" value="Unassembled WGS sequence"/>
</dbReference>